<evidence type="ECO:0000313" key="4">
    <source>
        <dbReference type="EMBL" id="AMN15716.2"/>
    </source>
</evidence>
<gene>
    <name evidence="1" type="ORF">HaSNPV-AC53_083</name>
</gene>
<dbReference type="EMBL" id="KU738903">
    <property type="protein sequence ID" value="AMN16268.2"/>
    <property type="molecule type" value="Genomic_DNA"/>
</dbReference>
<reference evidence="2" key="2">
    <citation type="journal article" date="2016" name="Genome Announc.">
        <title>Complete Genome Sequences of Seven Helicoverpa armigera SNPV-AC53-Derived Strains.</title>
        <authorList>
            <person name="Noune C."/>
            <person name="Hauxwell C."/>
        </authorList>
    </citation>
    <scope>NUCLEOTIDE SEQUENCE</scope>
    <source>
        <strain evidence="2">AC53C3</strain>
        <strain evidence="3">AC53C5</strain>
        <strain evidence="4">AC53C6</strain>
        <strain evidence="5">AC53C9</strain>
        <strain evidence="6">AC53T2</strain>
        <strain evidence="9">AC53T5</strain>
    </source>
</reference>
<reference evidence="1" key="1">
    <citation type="journal article" date="2015" name="Genome Announc.">
        <title>Complete Genome Sequences of Helicoverpa armigera Single Nucleopolyhedrovirus Strains AC53 and H25EA1 from Australia.</title>
        <authorList>
            <person name="Noune C."/>
            <person name="Hauxwell C."/>
        </authorList>
    </citation>
    <scope>NUCLEOTIDE SEQUENCE</scope>
    <source>
        <strain evidence="1">AC53</strain>
    </source>
</reference>
<dbReference type="EMBL" id="KU738898">
    <property type="protein sequence ID" value="AMN15578.2"/>
    <property type="molecule type" value="Genomic_DNA"/>
</dbReference>
<dbReference type="EMBL" id="KJ909666">
    <property type="protein sequence ID" value="AIG63124.2"/>
    <property type="molecule type" value="Genomic_DNA"/>
</dbReference>
<dbReference type="Pfam" id="PF05081">
    <property type="entry name" value="AcMNPV_P18"/>
    <property type="match status" value="1"/>
</dbReference>
<dbReference type="EMBL" id="KU738902">
    <property type="protein sequence ID" value="AMN16130.2"/>
    <property type="molecule type" value="Genomic_DNA"/>
</dbReference>
<evidence type="ECO:0000313" key="8">
    <source>
        <dbReference type="EMBL" id="AMN16268.2"/>
    </source>
</evidence>
<reference evidence="1" key="3">
    <citation type="submission" date="2016-08" db="EMBL/GenBank/DDBJ databases">
        <authorList>
            <person name="Seilhamer J.J."/>
        </authorList>
    </citation>
    <scope>NUCLEOTIDE SEQUENCE</scope>
    <source>
        <strain evidence="1">AC53</strain>
        <strain evidence="7">AC53T4.1</strain>
        <strain evidence="8">AC53T4.2</strain>
    </source>
</reference>
<dbReference type="EMBL" id="KU738899">
    <property type="protein sequence ID" value="AMN15716.2"/>
    <property type="molecule type" value="Genomic_DNA"/>
</dbReference>
<dbReference type="InterPro" id="IPR007773">
    <property type="entry name" value="AcMNPV_P18"/>
</dbReference>
<sequence length="176" mass="20726">MSRYREKRGVNGIIMTSSQEQQDERTIYLYLCDPPENVQNNKQDDDSVIYFEGIIECMLDETCDKFSFFSELKKEEALFMKKTYNDLIEHNNGTYFKYHVLLDALIMYKTFVELVDDSAFGKSILTYCEQFVAYIFKLFRLQSRIVVVLPPNVNWEEDNLSALLNHLLQLSVIQIV</sequence>
<evidence type="ECO:0000313" key="6">
    <source>
        <dbReference type="EMBL" id="AMN15992.2"/>
    </source>
</evidence>
<dbReference type="EMBL" id="KU738901">
    <property type="protein sequence ID" value="AMN15992.2"/>
    <property type="molecule type" value="Genomic_DNA"/>
</dbReference>
<name>A0A075TT28_9ABAC</name>
<dbReference type="EMBL" id="KU738904">
    <property type="protein sequence ID" value="AMN16406.2"/>
    <property type="molecule type" value="Genomic_DNA"/>
</dbReference>
<evidence type="ECO:0000313" key="2">
    <source>
        <dbReference type="EMBL" id="AMN15440.2"/>
    </source>
</evidence>
<evidence type="ECO:0000313" key="5">
    <source>
        <dbReference type="EMBL" id="AMN15854.2"/>
    </source>
</evidence>
<protein>
    <submittedName>
        <fullName evidence="1">ORF83</fullName>
    </submittedName>
</protein>
<organism evidence="1">
    <name type="scientific">Helicoverpa SNPV AC53</name>
    <dbReference type="NCBI Taxonomy" id="1569367"/>
    <lineage>
        <taxon>Viruses</taxon>
        <taxon>Viruses incertae sedis</taxon>
        <taxon>Naldaviricetes</taxon>
        <taxon>Lefavirales</taxon>
        <taxon>Baculoviridae</taxon>
        <taxon>Alphabaculovirus</taxon>
        <taxon>Alphabaculovirus helarmigerae</taxon>
    </lineage>
</organism>
<evidence type="ECO:0000313" key="1">
    <source>
        <dbReference type="EMBL" id="AIG63124.2"/>
    </source>
</evidence>
<proteinExistence type="predicted"/>
<evidence type="ECO:0000313" key="9">
    <source>
        <dbReference type="EMBL" id="AMN16406.2"/>
    </source>
</evidence>
<accession>A0A075TT28</accession>
<dbReference type="EMBL" id="KU738900">
    <property type="protein sequence ID" value="AMN15854.2"/>
    <property type="molecule type" value="Genomic_DNA"/>
</dbReference>
<dbReference type="EMBL" id="KU738897">
    <property type="protein sequence ID" value="AMN15440.2"/>
    <property type="molecule type" value="Genomic_DNA"/>
</dbReference>
<evidence type="ECO:0000313" key="7">
    <source>
        <dbReference type="EMBL" id="AMN16130.2"/>
    </source>
</evidence>
<evidence type="ECO:0000313" key="3">
    <source>
        <dbReference type="EMBL" id="AMN15578.2"/>
    </source>
</evidence>